<dbReference type="GO" id="GO:0016887">
    <property type="term" value="F:ATP hydrolysis activity"/>
    <property type="evidence" value="ECO:0007669"/>
    <property type="project" value="RHEA"/>
</dbReference>
<dbReference type="InterPro" id="IPR027417">
    <property type="entry name" value="P-loop_NTPase"/>
</dbReference>
<dbReference type="VEuPathDB" id="FungiDB:BDEG_20290"/>
<evidence type="ECO:0000259" key="11">
    <source>
        <dbReference type="PROSITE" id="PS51192"/>
    </source>
</evidence>
<dbReference type="Pfam" id="PF13959">
    <property type="entry name" value="CTE_SPB4"/>
    <property type="match status" value="1"/>
</dbReference>
<dbReference type="SMART" id="SM00490">
    <property type="entry name" value="HELICc"/>
    <property type="match status" value="1"/>
</dbReference>
<dbReference type="Pfam" id="PF00270">
    <property type="entry name" value="DEAD"/>
    <property type="match status" value="2"/>
</dbReference>
<dbReference type="PROSITE" id="PS51194">
    <property type="entry name" value="HELICASE_CTER"/>
    <property type="match status" value="1"/>
</dbReference>
<comment type="subcellular location">
    <subcellularLocation>
        <location evidence="1">Nucleus</location>
        <location evidence="1">Nucleolus</location>
    </subcellularLocation>
</comment>
<comment type="function">
    <text evidence="9">RNA helicase.</text>
</comment>
<comment type="similarity">
    <text evidence="9">Belongs to the DEAD box helicase family.</text>
</comment>
<dbReference type="PROSITE" id="PS51192">
    <property type="entry name" value="HELICASE_ATP_BIND_1"/>
    <property type="match status" value="1"/>
</dbReference>
<proteinExistence type="inferred from homology"/>
<evidence type="ECO:0000256" key="10">
    <source>
        <dbReference type="SAM" id="MobiDB-lite"/>
    </source>
</evidence>
<evidence type="ECO:0000256" key="5">
    <source>
        <dbReference type="ARBA" id="ARBA00022801"/>
    </source>
</evidence>
<comment type="domain">
    <text evidence="9">The Q motif is unique to and characteristic of the DEAD box family of RNA helicases and controls ATP binding and hydrolysis.</text>
</comment>
<dbReference type="EC" id="3.6.4.13" evidence="9"/>
<dbReference type="GO" id="GO:0005730">
    <property type="term" value="C:nucleolus"/>
    <property type="evidence" value="ECO:0007669"/>
    <property type="project" value="UniProtKB-SubCell"/>
</dbReference>
<evidence type="ECO:0000256" key="1">
    <source>
        <dbReference type="ARBA" id="ARBA00004604"/>
    </source>
</evidence>
<feature type="region of interest" description="Disordered" evidence="10">
    <location>
        <begin position="65"/>
        <end position="105"/>
    </location>
</feature>
<dbReference type="GO" id="GO:0006364">
    <property type="term" value="P:rRNA processing"/>
    <property type="evidence" value="ECO:0007669"/>
    <property type="project" value="UniProtKB-KW"/>
</dbReference>
<dbReference type="InterPro" id="IPR014001">
    <property type="entry name" value="Helicase_ATP-bd"/>
</dbReference>
<feature type="domain" description="Helicase ATP-binding" evidence="11">
    <location>
        <begin position="227"/>
        <end position="466"/>
    </location>
</feature>
<evidence type="ECO:0000256" key="7">
    <source>
        <dbReference type="ARBA" id="ARBA00022840"/>
    </source>
</evidence>
<dbReference type="InterPro" id="IPR000629">
    <property type="entry name" value="RNA-helicase_DEAD-box_CS"/>
</dbReference>
<dbReference type="EMBL" id="DS022300">
    <property type="protein sequence ID" value="OAJ36077.1"/>
    <property type="molecule type" value="Genomic_DNA"/>
</dbReference>
<dbReference type="GO" id="GO:0003723">
    <property type="term" value="F:RNA binding"/>
    <property type="evidence" value="ECO:0007669"/>
    <property type="project" value="UniProtKB-UniRule"/>
</dbReference>
<reference evidence="13 14" key="1">
    <citation type="submission" date="2006-10" db="EMBL/GenBank/DDBJ databases">
        <title>The Genome Sequence of Batrachochytrium dendrobatidis JEL423.</title>
        <authorList>
            <consortium name="The Broad Institute Genome Sequencing Platform"/>
            <person name="Birren B."/>
            <person name="Lander E."/>
            <person name="Galagan J."/>
            <person name="Cuomo C."/>
            <person name="Devon K."/>
            <person name="Jaffe D."/>
            <person name="Butler J."/>
            <person name="Alvarez P."/>
            <person name="Gnerre S."/>
            <person name="Grabherr M."/>
            <person name="Kleber M."/>
            <person name="Mauceli E."/>
            <person name="Brockman W."/>
            <person name="Young S."/>
            <person name="LaButti K."/>
            <person name="Sykes S."/>
            <person name="DeCaprio D."/>
            <person name="Crawford M."/>
            <person name="Koehrsen M."/>
            <person name="Engels R."/>
            <person name="Montgomery P."/>
            <person name="Pearson M."/>
            <person name="Howarth C."/>
            <person name="Larson L."/>
            <person name="White J."/>
            <person name="O'Leary S."/>
            <person name="Kodira C."/>
            <person name="Zeng Q."/>
            <person name="Yandava C."/>
            <person name="Alvarado L."/>
            <person name="Longcore J."/>
            <person name="James T."/>
        </authorList>
    </citation>
    <scope>NUCLEOTIDE SEQUENCE [LARGE SCALE GENOMIC DNA]</scope>
    <source>
        <strain evidence="13 14">JEL423</strain>
    </source>
</reference>
<feature type="domain" description="Helicase C-terminal" evidence="12">
    <location>
        <begin position="557"/>
        <end position="752"/>
    </location>
</feature>
<evidence type="ECO:0000256" key="3">
    <source>
        <dbReference type="ARBA" id="ARBA00022552"/>
    </source>
</evidence>
<dbReference type="SMART" id="SM01178">
    <property type="entry name" value="DUF4217"/>
    <property type="match status" value="1"/>
</dbReference>
<sequence>MDVGLELNLVLDSVPLEKKSNSAYIRQVSLDIKKKSWKERRMAAMKIVHSENLKSKNPQTAFMAADNQSESSTTPRELATQPPQSTPSGLPNSSQPTSKRSYSAPVIDNHLYKKPKNMPQKEISSQGFISSLFSSGPEGQETQESESVLQSTKPASSKPLGFAARKAKEEAEKEADRKAAEPIEAAPLFVKNETFTGIGIDPLLSLHLSKKFEFEKPTLIQKASIPVLLDPTHNDAIIQAQTGSGKTLAFLLPILHSLIRSAARQSTHPTTQHMFSRTAGTFAIILAPTRELAHQISEVLDSLLKYSLQSAHSAEVAEASSITNASTTLFKKQQQVHYRHWIVSSIVVGGEKRKSEKARLRKGVNILVCTPGRLLDHLRTTDSFDVSNLRWLILDEADNLLHLGFEETLRDILKILDTKRDVGLYNQTRVHVPGWPRGRQTVLCSATIEAGVKRLAEYALVKPNFIRVGDGKVSVSKEIFVNEESAANTKAADSIIKPVVIAEKENKPAVIPGNNSKSDSTFDASTAAVADTNDAATIPKQLKQSYVLTPPKLRLVTLIALLRKITSTPNASKVVVFMATGDSVDFHFDSFIHALDSNDTGAGIDLDAEDEDDKTTYDAVKLKAGVQPTNLFPNVRLFKLHGSMPHAHRQATYTGFCAQSNEDKSILLCTDVAARGLDLPDVAHIVQYDPPGEVRDYIHRIGRTARLGRQGAATLFLMPSELLYLETLKSAGCDLVPTNNLLEFLPQCKFGGVLESYTTHANGKPKRKTFEVAATDLHMAFERHIMASPSSNKAAQKAYTSQIRAYATHTVAERHIFHIKNLHLGHWAKSFALREAPTGVVSRLGQEALGKEKKRSKEDQPVSASLMKRRAVQMASRALTSEFADGDVVKLMRKRK</sequence>
<evidence type="ECO:0000313" key="14">
    <source>
        <dbReference type="Proteomes" id="UP000077115"/>
    </source>
</evidence>
<dbReference type="InterPro" id="IPR001650">
    <property type="entry name" value="Helicase_C-like"/>
</dbReference>
<dbReference type="InterPro" id="IPR011545">
    <property type="entry name" value="DEAD/DEAH_box_helicase_dom"/>
</dbReference>
<gene>
    <name evidence="13" type="ORF">BDEG_20290</name>
</gene>
<evidence type="ECO:0000259" key="12">
    <source>
        <dbReference type="PROSITE" id="PS51194"/>
    </source>
</evidence>
<feature type="compositionally biased region" description="Basic and acidic residues" evidence="10">
    <location>
        <begin position="166"/>
        <end position="179"/>
    </location>
</feature>
<dbReference type="CDD" id="cd17949">
    <property type="entry name" value="DEADc_DDX31"/>
    <property type="match status" value="1"/>
</dbReference>
<dbReference type="GO" id="GO:0003724">
    <property type="term" value="F:RNA helicase activity"/>
    <property type="evidence" value="ECO:0007669"/>
    <property type="project" value="UniProtKB-EC"/>
</dbReference>
<evidence type="ECO:0000256" key="4">
    <source>
        <dbReference type="ARBA" id="ARBA00022741"/>
    </source>
</evidence>
<dbReference type="SMART" id="SM00487">
    <property type="entry name" value="DEXDc"/>
    <property type="match status" value="1"/>
</dbReference>
<evidence type="ECO:0000256" key="2">
    <source>
        <dbReference type="ARBA" id="ARBA00022517"/>
    </source>
</evidence>
<feature type="region of interest" description="Disordered" evidence="10">
    <location>
        <begin position="130"/>
        <end position="179"/>
    </location>
</feature>
<dbReference type="OrthoDB" id="422663at2759"/>
<evidence type="ECO:0000256" key="6">
    <source>
        <dbReference type="ARBA" id="ARBA00022806"/>
    </source>
</evidence>
<organism evidence="13 14">
    <name type="scientific">Batrachochytrium dendrobatidis (strain JEL423)</name>
    <dbReference type="NCBI Taxonomy" id="403673"/>
    <lineage>
        <taxon>Eukaryota</taxon>
        <taxon>Fungi</taxon>
        <taxon>Fungi incertae sedis</taxon>
        <taxon>Chytridiomycota</taxon>
        <taxon>Chytridiomycota incertae sedis</taxon>
        <taxon>Chytridiomycetes</taxon>
        <taxon>Rhizophydiales</taxon>
        <taxon>Rhizophydiales incertae sedis</taxon>
        <taxon>Batrachochytrium</taxon>
    </lineage>
</organism>
<keyword evidence="5 9" id="KW-0378">Hydrolase</keyword>
<keyword evidence="7 9" id="KW-0067">ATP-binding</keyword>
<dbReference type="STRING" id="403673.A0A177W7K6"/>
<dbReference type="Proteomes" id="UP000077115">
    <property type="component" value="Unassembled WGS sequence"/>
</dbReference>
<dbReference type="GO" id="GO:0005524">
    <property type="term" value="F:ATP binding"/>
    <property type="evidence" value="ECO:0007669"/>
    <property type="project" value="UniProtKB-UniRule"/>
</dbReference>
<feature type="compositionally biased region" description="Polar residues" evidence="10">
    <location>
        <begin position="140"/>
        <end position="155"/>
    </location>
</feature>
<name>A0A177W7K6_BATDL</name>
<dbReference type="SUPFAM" id="SSF52540">
    <property type="entry name" value="P-loop containing nucleoside triphosphate hydrolases"/>
    <property type="match status" value="2"/>
</dbReference>
<evidence type="ECO:0000256" key="9">
    <source>
        <dbReference type="RuleBase" id="RU365068"/>
    </source>
</evidence>
<comment type="catalytic activity">
    <reaction evidence="9">
        <text>ATP + H2O = ADP + phosphate + H(+)</text>
        <dbReference type="Rhea" id="RHEA:13065"/>
        <dbReference type="ChEBI" id="CHEBI:15377"/>
        <dbReference type="ChEBI" id="CHEBI:15378"/>
        <dbReference type="ChEBI" id="CHEBI:30616"/>
        <dbReference type="ChEBI" id="CHEBI:43474"/>
        <dbReference type="ChEBI" id="CHEBI:456216"/>
        <dbReference type="EC" id="3.6.4.13"/>
    </reaction>
</comment>
<dbReference type="Gene3D" id="3.40.50.300">
    <property type="entry name" value="P-loop containing nucleotide triphosphate hydrolases"/>
    <property type="match status" value="2"/>
</dbReference>
<keyword evidence="4 9" id="KW-0547">Nucleotide-binding</keyword>
<dbReference type="AlphaFoldDB" id="A0A177W7K6"/>
<evidence type="ECO:0000313" key="13">
    <source>
        <dbReference type="EMBL" id="OAJ36077.1"/>
    </source>
</evidence>
<keyword evidence="8 9" id="KW-0694">RNA-binding</keyword>
<keyword evidence="6 9" id="KW-0347">Helicase</keyword>
<keyword evidence="2" id="KW-0690">Ribosome biogenesis</keyword>
<feature type="compositionally biased region" description="Polar residues" evidence="10">
    <location>
        <begin position="65"/>
        <end position="101"/>
    </location>
</feature>
<evidence type="ECO:0000256" key="8">
    <source>
        <dbReference type="ARBA" id="ARBA00022884"/>
    </source>
</evidence>
<protein>
    <recommendedName>
        <fullName evidence="9">ATP-dependent RNA helicase</fullName>
        <ecNumber evidence="9">3.6.4.13</ecNumber>
    </recommendedName>
</protein>
<dbReference type="PROSITE" id="PS00039">
    <property type="entry name" value="DEAD_ATP_HELICASE"/>
    <property type="match status" value="1"/>
</dbReference>
<dbReference type="PANTHER" id="PTHR24031">
    <property type="entry name" value="RNA HELICASE"/>
    <property type="match status" value="1"/>
</dbReference>
<dbReference type="InterPro" id="IPR025313">
    <property type="entry name" value="SPB4-like_CTE"/>
</dbReference>
<keyword evidence="3" id="KW-0698">rRNA processing</keyword>
<dbReference type="CDD" id="cd18787">
    <property type="entry name" value="SF2_C_DEAD"/>
    <property type="match status" value="1"/>
</dbReference>
<reference evidence="13 14" key="2">
    <citation type="submission" date="2016-05" db="EMBL/GenBank/DDBJ databases">
        <title>Lineage-specific infection strategies underlie the spectrum of fungal disease in amphibians.</title>
        <authorList>
            <person name="Cuomo C.A."/>
            <person name="Farrer R.A."/>
            <person name="James T."/>
            <person name="Longcore J."/>
            <person name="Birren B."/>
        </authorList>
    </citation>
    <scope>NUCLEOTIDE SEQUENCE [LARGE SCALE GENOMIC DNA]</scope>
    <source>
        <strain evidence="13 14">JEL423</strain>
    </source>
</reference>
<accession>A0A177W7K6</accession>
<dbReference type="Pfam" id="PF00271">
    <property type="entry name" value="Helicase_C"/>
    <property type="match status" value="1"/>
</dbReference>